<keyword evidence="1" id="KW-0472">Membrane</keyword>
<accession>J0D4B4</accession>
<protein>
    <recommendedName>
        <fullName evidence="2">SUN domain-containing protein</fullName>
    </recommendedName>
</protein>
<keyword evidence="4" id="KW-1185">Reference proteome</keyword>
<reference evidence="4" key="1">
    <citation type="journal article" date="2012" name="Science">
        <title>The Paleozoic origin of enzymatic lignin decomposition reconstructed from 31 fungal genomes.</title>
        <authorList>
            <person name="Floudas D."/>
            <person name="Binder M."/>
            <person name="Riley R."/>
            <person name="Barry K."/>
            <person name="Blanchette R.A."/>
            <person name="Henrissat B."/>
            <person name="Martinez A.T."/>
            <person name="Otillar R."/>
            <person name="Spatafora J.W."/>
            <person name="Yadav J.S."/>
            <person name="Aerts A."/>
            <person name="Benoit I."/>
            <person name="Boyd A."/>
            <person name="Carlson A."/>
            <person name="Copeland A."/>
            <person name="Coutinho P.M."/>
            <person name="de Vries R.P."/>
            <person name="Ferreira P."/>
            <person name="Findley K."/>
            <person name="Foster B."/>
            <person name="Gaskell J."/>
            <person name="Glotzer D."/>
            <person name="Gorecki P."/>
            <person name="Heitman J."/>
            <person name="Hesse C."/>
            <person name="Hori C."/>
            <person name="Igarashi K."/>
            <person name="Jurgens J.A."/>
            <person name="Kallen N."/>
            <person name="Kersten P."/>
            <person name="Kohler A."/>
            <person name="Kuees U."/>
            <person name="Kumar T.K.A."/>
            <person name="Kuo A."/>
            <person name="LaButti K."/>
            <person name="Larrondo L.F."/>
            <person name="Lindquist E."/>
            <person name="Ling A."/>
            <person name="Lombard V."/>
            <person name="Lucas S."/>
            <person name="Lundell T."/>
            <person name="Martin R."/>
            <person name="McLaughlin D.J."/>
            <person name="Morgenstern I."/>
            <person name="Morin E."/>
            <person name="Murat C."/>
            <person name="Nagy L.G."/>
            <person name="Nolan M."/>
            <person name="Ohm R.A."/>
            <person name="Patyshakuliyeva A."/>
            <person name="Rokas A."/>
            <person name="Ruiz-Duenas F.J."/>
            <person name="Sabat G."/>
            <person name="Salamov A."/>
            <person name="Samejima M."/>
            <person name="Schmutz J."/>
            <person name="Slot J.C."/>
            <person name="St John F."/>
            <person name="Stenlid J."/>
            <person name="Sun H."/>
            <person name="Sun S."/>
            <person name="Syed K."/>
            <person name="Tsang A."/>
            <person name="Wiebenga A."/>
            <person name="Young D."/>
            <person name="Pisabarro A."/>
            <person name="Eastwood D.C."/>
            <person name="Martin F."/>
            <person name="Cullen D."/>
            <person name="Grigoriev I.V."/>
            <person name="Hibbett D.S."/>
        </authorList>
    </citation>
    <scope>NUCLEOTIDE SEQUENCE [LARGE SCALE GENOMIC DNA]</scope>
    <source>
        <strain evidence="4">TFB10046</strain>
    </source>
</reference>
<dbReference type="Proteomes" id="UP000006514">
    <property type="component" value="Unassembled WGS sequence"/>
</dbReference>
<dbReference type="OrthoDB" id="342281at2759"/>
<dbReference type="EMBL" id="JH688175">
    <property type="protein sequence ID" value="EJD33559.1"/>
    <property type="molecule type" value="Genomic_DNA"/>
</dbReference>
<keyword evidence="1" id="KW-0812">Transmembrane</keyword>
<evidence type="ECO:0000313" key="4">
    <source>
        <dbReference type="Proteomes" id="UP000006514"/>
    </source>
</evidence>
<sequence>MASPRLNSQMFAGPRRDARLQGRPRLAGCSLYILIVLLVLVLFESYHRLGPVDFGRSSPTPVRCSKVAHPVNHAEFSRGARVIDSLTTASLDIPIPDLYSSTFVDPDAKRQALTSHGPPSIPEAALGLFDDARALWFFAGAEGLLTVALTRPTLVTTVRLQGHGVARTCLPRHINVWGLVTPPDEQRIPWNLFDWPGGEFPLPLRAPFERERSYFTSSARPRWVPMGHSDHISPTGNSTDISVMSAVVTAQLPVHVVSIEFKRNWGAEYTCFSGLGLFDSLDVSGI</sequence>
<organism evidence="3 4">
    <name type="scientific">Auricularia subglabra (strain TFB-10046 / SS5)</name>
    <name type="common">White-rot fungus</name>
    <name type="synonym">Auricularia delicata (strain TFB10046)</name>
    <dbReference type="NCBI Taxonomy" id="717982"/>
    <lineage>
        <taxon>Eukaryota</taxon>
        <taxon>Fungi</taxon>
        <taxon>Dikarya</taxon>
        <taxon>Basidiomycota</taxon>
        <taxon>Agaricomycotina</taxon>
        <taxon>Agaricomycetes</taxon>
        <taxon>Auriculariales</taxon>
        <taxon>Auriculariaceae</taxon>
        <taxon>Auricularia</taxon>
    </lineage>
</organism>
<feature type="transmembrane region" description="Helical" evidence="1">
    <location>
        <begin position="25"/>
        <end position="43"/>
    </location>
</feature>
<evidence type="ECO:0000259" key="2">
    <source>
        <dbReference type="PROSITE" id="PS51469"/>
    </source>
</evidence>
<dbReference type="InParanoid" id="J0D4B4"/>
<evidence type="ECO:0000256" key="1">
    <source>
        <dbReference type="SAM" id="Phobius"/>
    </source>
</evidence>
<evidence type="ECO:0000313" key="3">
    <source>
        <dbReference type="EMBL" id="EJD33559.1"/>
    </source>
</evidence>
<proteinExistence type="predicted"/>
<keyword evidence="1" id="KW-1133">Transmembrane helix</keyword>
<dbReference type="AlphaFoldDB" id="J0D4B4"/>
<feature type="domain" description="SUN" evidence="2">
    <location>
        <begin position="79"/>
        <end position="282"/>
    </location>
</feature>
<dbReference type="InterPro" id="IPR012919">
    <property type="entry name" value="SUN_dom"/>
</dbReference>
<dbReference type="KEGG" id="adl:AURDEDRAFT_177364"/>
<dbReference type="PROSITE" id="PS51469">
    <property type="entry name" value="SUN"/>
    <property type="match status" value="1"/>
</dbReference>
<gene>
    <name evidence="3" type="ORF">AURDEDRAFT_177364</name>
</gene>
<name>J0D4B4_AURST</name>
<dbReference type="Gene3D" id="2.60.120.260">
    <property type="entry name" value="Galactose-binding domain-like"/>
    <property type="match status" value="1"/>
</dbReference>